<feature type="compositionally biased region" description="Low complexity" evidence="1">
    <location>
        <begin position="66"/>
        <end position="75"/>
    </location>
</feature>
<dbReference type="Proteomes" id="UP001190465">
    <property type="component" value="Chromosome"/>
</dbReference>
<evidence type="ECO:0000256" key="1">
    <source>
        <dbReference type="SAM" id="MobiDB-lite"/>
    </source>
</evidence>
<keyword evidence="4" id="KW-1185">Reference proteome</keyword>
<accession>A0ABM9LXH8</accession>
<evidence type="ECO:0000313" key="3">
    <source>
        <dbReference type="EMBL" id="CAJ1506359.1"/>
    </source>
</evidence>
<feature type="chain" id="PRO_5046647044" description="DUF5642 domain-containing protein" evidence="2">
    <location>
        <begin position="20"/>
        <end position="227"/>
    </location>
</feature>
<evidence type="ECO:0008006" key="5">
    <source>
        <dbReference type="Google" id="ProtNLM"/>
    </source>
</evidence>
<proteinExistence type="predicted"/>
<name>A0ABM9LXH8_9MYCO</name>
<protein>
    <recommendedName>
        <fullName evidence="5">DUF5642 domain-containing protein</fullName>
    </recommendedName>
</protein>
<sequence>MSRRSAAWLLAGLTMWVCACAPTLTGTPTWPGAKLDRAVLTEADFPPGVQYSRIIEQPGQPDGAQSPPSMSSMPPNCSDGLTKVIAASAERGPGSAVKYNVGYDGARIAMTVLSWPLDLAALENTAERCASFEVFFDDASPGIPMTTTRLPDAERAAADGADVLVYRQSMELPGEQSTIYMAFANVGSMATFGLVTAEPNTAIPVKASLPQTFLDVFGRQTARLRDF</sequence>
<dbReference type="RefSeq" id="WP_308478581.1">
    <property type="nucleotide sequence ID" value="NZ_OY726397.1"/>
</dbReference>
<evidence type="ECO:0000256" key="2">
    <source>
        <dbReference type="SAM" id="SignalP"/>
    </source>
</evidence>
<dbReference type="PROSITE" id="PS51257">
    <property type="entry name" value="PROKAR_LIPOPROTEIN"/>
    <property type="match status" value="1"/>
</dbReference>
<keyword evidence="2" id="KW-0732">Signal</keyword>
<gene>
    <name evidence="3" type="ORF">MU0053_003169</name>
</gene>
<feature type="region of interest" description="Disordered" evidence="1">
    <location>
        <begin position="55"/>
        <end position="75"/>
    </location>
</feature>
<dbReference type="EMBL" id="OY726397">
    <property type="protein sequence ID" value="CAJ1506359.1"/>
    <property type="molecule type" value="Genomic_DNA"/>
</dbReference>
<feature type="signal peptide" evidence="2">
    <location>
        <begin position="1"/>
        <end position="19"/>
    </location>
</feature>
<organism evidence="3 4">
    <name type="scientific">[Mycobacterium] burgundiense</name>
    <dbReference type="NCBI Taxonomy" id="3064286"/>
    <lineage>
        <taxon>Bacteria</taxon>
        <taxon>Bacillati</taxon>
        <taxon>Actinomycetota</taxon>
        <taxon>Actinomycetes</taxon>
        <taxon>Mycobacteriales</taxon>
        <taxon>Mycobacteriaceae</taxon>
        <taxon>Mycolicibacterium</taxon>
    </lineage>
</organism>
<reference evidence="3 4" key="1">
    <citation type="submission" date="2023-08" db="EMBL/GenBank/DDBJ databases">
        <authorList>
            <person name="Folkvardsen B D."/>
            <person name="Norman A."/>
        </authorList>
    </citation>
    <scope>NUCLEOTIDE SEQUENCE [LARGE SCALE GENOMIC DNA]</scope>
    <source>
        <strain evidence="3 4">Mu0053</strain>
    </source>
</reference>
<evidence type="ECO:0000313" key="4">
    <source>
        <dbReference type="Proteomes" id="UP001190465"/>
    </source>
</evidence>